<keyword evidence="2" id="KW-0732">Signal</keyword>
<dbReference type="GO" id="GO:0004896">
    <property type="term" value="F:cytokine receptor activity"/>
    <property type="evidence" value="ECO:0007669"/>
    <property type="project" value="TreeGrafter"/>
</dbReference>
<reference evidence="7" key="1">
    <citation type="submission" date="2025-08" db="UniProtKB">
        <authorList>
            <consortium name="Ensembl"/>
        </authorList>
    </citation>
    <scope>IDENTIFICATION</scope>
</reference>
<dbReference type="InterPro" id="IPR013783">
    <property type="entry name" value="Ig-like_fold"/>
</dbReference>
<dbReference type="PANTHER" id="PTHR20859">
    <property type="entry name" value="INTERFERON/INTERLEUKIN RECEPTOR"/>
    <property type="match status" value="1"/>
</dbReference>
<keyword evidence="4" id="KW-0675">Receptor</keyword>
<accession>A0A3B3SRW2</accession>
<evidence type="ECO:0008006" key="9">
    <source>
        <dbReference type="Google" id="ProtNLM"/>
    </source>
</evidence>
<dbReference type="STRING" id="1676925.ENSPKIP00000032821"/>
<keyword evidence="8" id="KW-1185">Reference proteome</keyword>
<dbReference type="CDD" id="cd00063">
    <property type="entry name" value="FN3"/>
    <property type="match status" value="1"/>
</dbReference>
<comment type="similarity">
    <text evidence="1">Belongs to the type II cytokine receptor family.</text>
</comment>
<keyword evidence="3" id="KW-1015">Disulfide bond</keyword>
<evidence type="ECO:0000256" key="3">
    <source>
        <dbReference type="ARBA" id="ARBA00023157"/>
    </source>
</evidence>
<dbReference type="InterPro" id="IPR050650">
    <property type="entry name" value="Type-II_Cytokine-TF_Rcpt"/>
</dbReference>
<evidence type="ECO:0000313" key="8">
    <source>
        <dbReference type="Proteomes" id="UP000261540"/>
    </source>
</evidence>
<evidence type="ECO:0000259" key="6">
    <source>
        <dbReference type="Pfam" id="PF09294"/>
    </source>
</evidence>
<sequence length="224" mass="25121">IDIILILVAMSAVAPPQDVKFKSINLRNIVEWSPGPGTPKGTWYAVEYAIYGEEDKAAPGQEVWKGVKACKKLRKTWCDLSTETSDLEEKYYARVRAVGKNGSSEWNHTDRFDPFLDTTFGPPVVNIVVKERQMFINLTGPMRWSNKESNEPMAEYYPGSLMLYNLSVHNKRTGQTVGISLQIPTLLLQDFNTLYCVSASVYFSSLPIITQVSLKQCVTTGKGK</sequence>
<organism evidence="7 8">
    <name type="scientific">Paramormyrops kingsleyae</name>
    <dbReference type="NCBI Taxonomy" id="1676925"/>
    <lineage>
        <taxon>Eukaryota</taxon>
        <taxon>Metazoa</taxon>
        <taxon>Chordata</taxon>
        <taxon>Craniata</taxon>
        <taxon>Vertebrata</taxon>
        <taxon>Euteleostomi</taxon>
        <taxon>Actinopterygii</taxon>
        <taxon>Neopterygii</taxon>
        <taxon>Teleostei</taxon>
        <taxon>Osteoglossocephala</taxon>
        <taxon>Osteoglossomorpha</taxon>
        <taxon>Osteoglossiformes</taxon>
        <taxon>Mormyridae</taxon>
        <taxon>Paramormyrops</taxon>
    </lineage>
</organism>
<evidence type="ECO:0000256" key="2">
    <source>
        <dbReference type="ARBA" id="ARBA00022729"/>
    </source>
</evidence>
<dbReference type="Ensembl" id="ENSPKIT00000013696.1">
    <property type="protein sequence ID" value="ENSPKIP00000032821.1"/>
    <property type="gene ID" value="ENSPKIG00000012765.1"/>
</dbReference>
<reference evidence="7" key="2">
    <citation type="submission" date="2025-09" db="UniProtKB">
        <authorList>
            <consortium name="Ensembl"/>
        </authorList>
    </citation>
    <scope>IDENTIFICATION</scope>
</reference>
<dbReference type="SUPFAM" id="SSF49265">
    <property type="entry name" value="Fibronectin type III"/>
    <property type="match status" value="2"/>
</dbReference>
<dbReference type="Pfam" id="PF01108">
    <property type="entry name" value="Tissue_fac"/>
    <property type="match status" value="1"/>
</dbReference>
<evidence type="ECO:0000256" key="4">
    <source>
        <dbReference type="ARBA" id="ARBA00023170"/>
    </source>
</evidence>
<dbReference type="PANTHER" id="PTHR20859:SF86">
    <property type="entry name" value="INTERLEUKIN-20 RECEPTOR SUBUNIT ALPHA"/>
    <property type="match status" value="1"/>
</dbReference>
<feature type="domain" description="Interferon/interleukin receptor" evidence="6">
    <location>
        <begin position="118"/>
        <end position="220"/>
    </location>
</feature>
<name>A0A3B3SRW2_9TELE</name>
<dbReference type="Pfam" id="PF09294">
    <property type="entry name" value="Interfer-bind"/>
    <property type="match status" value="1"/>
</dbReference>
<protein>
    <recommendedName>
        <fullName evidence="9">Fibronectin type-III domain-containing protein</fullName>
    </recommendedName>
</protein>
<dbReference type="InterPro" id="IPR036116">
    <property type="entry name" value="FN3_sf"/>
</dbReference>
<dbReference type="GO" id="GO:0005886">
    <property type="term" value="C:plasma membrane"/>
    <property type="evidence" value="ECO:0007669"/>
    <property type="project" value="TreeGrafter"/>
</dbReference>
<dbReference type="Gene3D" id="2.60.40.10">
    <property type="entry name" value="Immunoglobulins"/>
    <property type="match status" value="2"/>
</dbReference>
<dbReference type="InterPro" id="IPR003961">
    <property type="entry name" value="FN3_dom"/>
</dbReference>
<dbReference type="Proteomes" id="UP000261540">
    <property type="component" value="Unplaced"/>
</dbReference>
<evidence type="ECO:0000256" key="1">
    <source>
        <dbReference type="ARBA" id="ARBA00005399"/>
    </source>
</evidence>
<dbReference type="AlphaFoldDB" id="A0A3B3SRW2"/>
<feature type="domain" description="Fibronectin type-III" evidence="5">
    <location>
        <begin position="9"/>
        <end position="106"/>
    </location>
</feature>
<dbReference type="FunFam" id="2.60.40.10:FF:000348">
    <property type="entry name" value="Interleukin 20 receptor subunit alpha"/>
    <property type="match status" value="1"/>
</dbReference>
<dbReference type="GeneTree" id="ENSGT00940000157314"/>
<evidence type="ECO:0000259" key="5">
    <source>
        <dbReference type="Pfam" id="PF01108"/>
    </source>
</evidence>
<dbReference type="InterPro" id="IPR015373">
    <property type="entry name" value="Interferon/interleukin_rcp_dom"/>
</dbReference>
<proteinExistence type="inferred from homology"/>
<evidence type="ECO:0000313" key="7">
    <source>
        <dbReference type="Ensembl" id="ENSPKIP00000032821.1"/>
    </source>
</evidence>